<dbReference type="Gene3D" id="1.20.1290.10">
    <property type="entry name" value="AhpD-like"/>
    <property type="match status" value="1"/>
</dbReference>
<comment type="caution">
    <text evidence="2">The sequence shown here is derived from an EMBL/GenBank/DDBJ whole genome shotgun (WGS) entry which is preliminary data.</text>
</comment>
<dbReference type="Proteomes" id="UP001596957">
    <property type="component" value="Unassembled WGS sequence"/>
</dbReference>
<dbReference type="PANTHER" id="PTHR34846">
    <property type="entry name" value="4-CARBOXYMUCONOLACTONE DECARBOXYLASE FAMILY PROTEIN (AFU_ORTHOLOGUE AFUA_6G11590)"/>
    <property type="match status" value="1"/>
</dbReference>
<dbReference type="InterPro" id="IPR003779">
    <property type="entry name" value="CMD-like"/>
</dbReference>
<feature type="domain" description="Carboxymuconolactone decarboxylase-like" evidence="1">
    <location>
        <begin position="61"/>
        <end position="138"/>
    </location>
</feature>
<dbReference type="Pfam" id="PF02627">
    <property type="entry name" value="CMD"/>
    <property type="match status" value="1"/>
</dbReference>
<name>A0ABW2VW10_9ACTN</name>
<organism evidence="2 3">
    <name type="scientific">Streptomyces lutosisoli</name>
    <dbReference type="NCBI Taxonomy" id="2665721"/>
    <lineage>
        <taxon>Bacteria</taxon>
        <taxon>Bacillati</taxon>
        <taxon>Actinomycetota</taxon>
        <taxon>Actinomycetes</taxon>
        <taxon>Kitasatosporales</taxon>
        <taxon>Streptomycetaceae</taxon>
        <taxon>Streptomyces</taxon>
    </lineage>
</organism>
<keyword evidence="3" id="KW-1185">Reference proteome</keyword>
<evidence type="ECO:0000313" key="3">
    <source>
        <dbReference type="Proteomes" id="UP001596957"/>
    </source>
</evidence>
<dbReference type="InterPro" id="IPR029032">
    <property type="entry name" value="AhpD-like"/>
</dbReference>
<reference evidence="3" key="1">
    <citation type="journal article" date="2019" name="Int. J. Syst. Evol. Microbiol.">
        <title>The Global Catalogue of Microorganisms (GCM) 10K type strain sequencing project: providing services to taxonomists for standard genome sequencing and annotation.</title>
        <authorList>
            <consortium name="The Broad Institute Genomics Platform"/>
            <consortium name="The Broad Institute Genome Sequencing Center for Infectious Disease"/>
            <person name="Wu L."/>
            <person name="Ma J."/>
        </authorList>
    </citation>
    <scope>NUCLEOTIDE SEQUENCE [LARGE SCALE GENOMIC DNA]</scope>
    <source>
        <strain evidence="3">CGMCC 4.7198</strain>
    </source>
</reference>
<gene>
    <name evidence="2" type="ORF">ACFQZP_36140</name>
</gene>
<evidence type="ECO:0000313" key="2">
    <source>
        <dbReference type="EMBL" id="MFD0287024.1"/>
    </source>
</evidence>
<dbReference type="SUPFAM" id="SSF69118">
    <property type="entry name" value="AhpD-like"/>
    <property type="match status" value="1"/>
</dbReference>
<accession>A0ABW2VW10</accession>
<protein>
    <submittedName>
        <fullName evidence="2">Carboxymuconolactone decarboxylase family protein</fullName>
    </submittedName>
</protein>
<dbReference type="EMBL" id="JBHTEC010000001">
    <property type="protein sequence ID" value="MFD0287024.1"/>
    <property type="molecule type" value="Genomic_DNA"/>
</dbReference>
<proteinExistence type="predicted"/>
<dbReference type="RefSeq" id="WP_381251821.1">
    <property type="nucleotide sequence ID" value="NZ_JBHTBI010000007.1"/>
</dbReference>
<dbReference type="PANTHER" id="PTHR34846:SF11">
    <property type="entry name" value="4-CARBOXYMUCONOLACTONE DECARBOXYLASE FAMILY PROTEIN (AFU_ORTHOLOGUE AFUA_6G11590)"/>
    <property type="match status" value="1"/>
</dbReference>
<evidence type="ECO:0000259" key="1">
    <source>
        <dbReference type="Pfam" id="PF02627"/>
    </source>
</evidence>
<sequence>MTDRLAGMAPDELTDEQAEVYRAITGGPRAAGPQAFALVDEKGCLRGPFNAMLLSPPVGLRVQAVGAAVRYNSMLSDRVRELAILAVAAHWGSDFEREAHEAVGRVCGLTDEEMAAVRAGGLPELADADEGVALRAATALAASGALTDEEYDAAVTTLGERGLFELTVLVGYYAMLALQLRVFAGERPESGLGDCRRAPASGETLTGRQGAPILNRVHGVK</sequence>